<dbReference type="GO" id="GO:0008168">
    <property type="term" value="F:methyltransferase activity"/>
    <property type="evidence" value="ECO:0007669"/>
    <property type="project" value="UniProtKB-KW"/>
</dbReference>
<keyword evidence="2 4" id="KW-0808">Transferase</keyword>
<dbReference type="Pfam" id="PF13649">
    <property type="entry name" value="Methyltransf_25"/>
    <property type="match status" value="1"/>
</dbReference>
<dbReference type="PANTHER" id="PTHR43861:SF1">
    <property type="entry name" value="TRANS-ACONITATE 2-METHYLTRANSFERASE"/>
    <property type="match status" value="1"/>
</dbReference>
<dbReference type="GO" id="GO:0032259">
    <property type="term" value="P:methylation"/>
    <property type="evidence" value="ECO:0007669"/>
    <property type="project" value="UniProtKB-KW"/>
</dbReference>
<dbReference type="InterPro" id="IPR041698">
    <property type="entry name" value="Methyltransf_25"/>
</dbReference>
<sequence>MSYHQFAYIYDQLMDHAPYDKWVQFTTEIIKRKNASIKSIVDLGCGTGEITSRLAKLGYHVTGVDYSIEMLACATEKVINHKLPVNWIQQDIRKLSGFHQIDLFISYCDVMNYITELNEVETVFNHVYNSLSPNGLFIFDIHSIHYAEERLMNQTFTEVTDDLAYIWDCEQGDRQGEMFHYLTFFRKENDHYIRFDETHHQHTYDIKVYEQLLKKCGFSKIQFYRDFSLEKAFLSEKSERIFIVGEK</sequence>
<dbReference type="CDD" id="cd02440">
    <property type="entry name" value="AdoMet_MTases"/>
    <property type="match status" value="1"/>
</dbReference>
<dbReference type="SUPFAM" id="SSF53335">
    <property type="entry name" value="S-adenosyl-L-methionine-dependent methyltransferases"/>
    <property type="match status" value="1"/>
</dbReference>
<protein>
    <submittedName>
        <fullName evidence="4">Methyltransferase family protein</fullName>
    </submittedName>
</protein>
<dbReference type="InterPro" id="IPR029063">
    <property type="entry name" value="SAM-dependent_MTases_sf"/>
</dbReference>
<feature type="domain" description="Methyltransferase" evidence="3">
    <location>
        <begin position="40"/>
        <end position="135"/>
    </location>
</feature>
<evidence type="ECO:0000313" key="5">
    <source>
        <dbReference type="Proteomes" id="UP000247978"/>
    </source>
</evidence>
<dbReference type="OrthoDB" id="9811589at2"/>
<evidence type="ECO:0000256" key="1">
    <source>
        <dbReference type="ARBA" id="ARBA00022603"/>
    </source>
</evidence>
<accession>A0A2V3W2R7</accession>
<proteinExistence type="predicted"/>
<reference evidence="4 5" key="1">
    <citation type="submission" date="2018-05" db="EMBL/GenBank/DDBJ databases">
        <title>Genomic Encyclopedia of Type Strains, Phase IV (KMG-IV): sequencing the most valuable type-strain genomes for metagenomic binning, comparative biology and taxonomic classification.</title>
        <authorList>
            <person name="Goeker M."/>
        </authorList>
    </citation>
    <scope>NUCLEOTIDE SEQUENCE [LARGE SCALE GENOMIC DNA]</scope>
    <source>
        <strain evidence="4 5">DSM 28556</strain>
    </source>
</reference>
<comment type="caution">
    <text evidence="4">The sequence shown here is derived from an EMBL/GenBank/DDBJ whole genome shotgun (WGS) entry which is preliminary data.</text>
</comment>
<dbReference type="Proteomes" id="UP000247978">
    <property type="component" value="Unassembled WGS sequence"/>
</dbReference>
<evidence type="ECO:0000313" key="4">
    <source>
        <dbReference type="EMBL" id="PXW86555.1"/>
    </source>
</evidence>
<dbReference type="PANTHER" id="PTHR43861">
    <property type="entry name" value="TRANS-ACONITATE 2-METHYLTRANSFERASE-RELATED"/>
    <property type="match status" value="1"/>
</dbReference>
<keyword evidence="1 4" id="KW-0489">Methyltransferase</keyword>
<gene>
    <name evidence="4" type="ORF">DFR56_10774</name>
</gene>
<organism evidence="4 5">
    <name type="scientific">Pseudogracilibacillus auburnensis</name>
    <dbReference type="NCBI Taxonomy" id="1494959"/>
    <lineage>
        <taxon>Bacteria</taxon>
        <taxon>Bacillati</taxon>
        <taxon>Bacillota</taxon>
        <taxon>Bacilli</taxon>
        <taxon>Bacillales</taxon>
        <taxon>Bacillaceae</taxon>
        <taxon>Pseudogracilibacillus</taxon>
    </lineage>
</organism>
<evidence type="ECO:0000256" key="2">
    <source>
        <dbReference type="ARBA" id="ARBA00022679"/>
    </source>
</evidence>
<dbReference type="AlphaFoldDB" id="A0A2V3W2R7"/>
<evidence type="ECO:0000259" key="3">
    <source>
        <dbReference type="Pfam" id="PF13649"/>
    </source>
</evidence>
<dbReference type="Gene3D" id="3.40.50.150">
    <property type="entry name" value="Vaccinia Virus protein VP39"/>
    <property type="match status" value="1"/>
</dbReference>
<dbReference type="EMBL" id="QJJQ01000007">
    <property type="protein sequence ID" value="PXW86555.1"/>
    <property type="molecule type" value="Genomic_DNA"/>
</dbReference>
<dbReference type="RefSeq" id="WP_110395460.1">
    <property type="nucleotide sequence ID" value="NZ_JBHUHB010000001.1"/>
</dbReference>
<name>A0A2V3W2R7_9BACI</name>
<dbReference type="Gene3D" id="2.20.25.110">
    <property type="entry name" value="S-adenosyl-L-methionine-dependent methyltransferases"/>
    <property type="match status" value="1"/>
</dbReference>
<keyword evidence="5" id="KW-1185">Reference proteome</keyword>